<sequence>MDPELELEVDERIYEAVADLMVSASGSSGSLTEPPESHRTFLYDQPDWAASSANPSDVSDTSGPTGAIGAAAARERERRITLLEEQVVLQAGTTGLRTWTAALHLGHHILSHPQLLFRQPASQDDTSPLPLDIVELGAGTGFLSILLAQLSSDVISTDLGEPGDSQGDEQTPFKRLMFNARLNEVSTGGRLRVEALDWTDASRDEMDRPGIWRTLMAPRTVVAADVIYDPDLVPPLVATIRVLIGAKRRHDHGSHEHRQSEAIIAATLRNPATLRLFQDTCEKEDLLVETLDLKPMDNDDPTFWDSGLDRSASVRIMRITPRAPAA</sequence>
<dbReference type="Gene3D" id="3.40.50.150">
    <property type="entry name" value="Vaccinia Virus protein VP39"/>
    <property type="match status" value="1"/>
</dbReference>
<dbReference type="OrthoDB" id="194386at2759"/>
<dbReference type="PANTHER" id="PTHR14614">
    <property type="entry name" value="HEPATOCELLULAR CARCINOMA-ASSOCIATED ANTIGEN"/>
    <property type="match status" value="1"/>
</dbReference>
<keyword evidence="2" id="KW-1185">Reference proteome</keyword>
<organism evidence="1 2">
    <name type="scientific">Saitozyma podzolica</name>
    <dbReference type="NCBI Taxonomy" id="1890683"/>
    <lineage>
        <taxon>Eukaryota</taxon>
        <taxon>Fungi</taxon>
        <taxon>Dikarya</taxon>
        <taxon>Basidiomycota</taxon>
        <taxon>Agaricomycotina</taxon>
        <taxon>Tremellomycetes</taxon>
        <taxon>Tremellales</taxon>
        <taxon>Trimorphomycetaceae</taxon>
        <taxon>Saitozyma</taxon>
    </lineage>
</organism>
<name>A0A427Y8T2_9TREE</name>
<dbReference type="Pfam" id="PF10294">
    <property type="entry name" value="Methyltransf_16"/>
    <property type="match status" value="1"/>
</dbReference>
<evidence type="ECO:0000313" key="1">
    <source>
        <dbReference type="EMBL" id="RSH87424.1"/>
    </source>
</evidence>
<evidence type="ECO:0000313" key="2">
    <source>
        <dbReference type="Proteomes" id="UP000279259"/>
    </source>
</evidence>
<dbReference type="AlphaFoldDB" id="A0A427Y8T2"/>
<dbReference type="InterPro" id="IPR029063">
    <property type="entry name" value="SAM-dependent_MTases_sf"/>
</dbReference>
<dbReference type="EMBL" id="RSCD01000017">
    <property type="protein sequence ID" value="RSH87424.1"/>
    <property type="molecule type" value="Genomic_DNA"/>
</dbReference>
<comment type="caution">
    <text evidence="1">The sequence shown here is derived from an EMBL/GenBank/DDBJ whole genome shotgun (WGS) entry which is preliminary data.</text>
</comment>
<dbReference type="InterPro" id="IPR019410">
    <property type="entry name" value="Methyltransf_16"/>
</dbReference>
<dbReference type="Proteomes" id="UP000279259">
    <property type="component" value="Unassembled WGS sequence"/>
</dbReference>
<reference evidence="1 2" key="1">
    <citation type="submission" date="2018-11" db="EMBL/GenBank/DDBJ databases">
        <title>Genome sequence of Saitozyma podzolica DSM 27192.</title>
        <authorList>
            <person name="Aliyu H."/>
            <person name="Gorte O."/>
            <person name="Ochsenreither K."/>
        </authorList>
    </citation>
    <scope>NUCLEOTIDE SEQUENCE [LARGE SCALE GENOMIC DNA]</scope>
    <source>
        <strain evidence="1 2">DSM 27192</strain>
    </source>
</reference>
<gene>
    <name evidence="1" type="ORF">EHS25_003334</name>
</gene>
<dbReference type="STRING" id="1890683.A0A427Y8T2"/>
<dbReference type="PANTHER" id="PTHR14614:SF130">
    <property type="entry name" value="PROTEIN-LYSINE N-METHYLTRANSFERASE EEF2KMT"/>
    <property type="match status" value="1"/>
</dbReference>
<dbReference type="GO" id="GO:0005737">
    <property type="term" value="C:cytoplasm"/>
    <property type="evidence" value="ECO:0007669"/>
    <property type="project" value="TreeGrafter"/>
</dbReference>
<proteinExistence type="predicted"/>
<dbReference type="GO" id="GO:0008757">
    <property type="term" value="F:S-adenosylmethionine-dependent methyltransferase activity"/>
    <property type="evidence" value="ECO:0007669"/>
    <property type="project" value="UniProtKB-ARBA"/>
</dbReference>
<protein>
    <submittedName>
        <fullName evidence="1">Uncharacterized protein</fullName>
    </submittedName>
</protein>
<dbReference type="SUPFAM" id="SSF53335">
    <property type="entry name" value="S-adenosyl-L-methionine-dependent methyltransferases"/>
    <property type="match status" value="1"/>
</dbReference>
<accession>A0A427Y8T2</accession>